<dbReference type="eggNOG" id="ENOG502QQ1P">
    <property type="taxonomic scope" value="Eukaryota"/>
</dbReference>
<feature type="coiled-coil region" evidence="4">
    <location>
        <begin position="359"/>
        <end position="401"/>
    </location>
</feature>
<gene>
    <name evidence="7" type="ORF">EUGRSUZ_E00127</name>
</gene>
<evidence type="ECO:0000256" key="2">
    <source>
        <dbReference type="ARBA" id="ARBA00012483"/>
    </source>
</evidence>
<dbReference type="AlphaFoldDB" id="A0A059BZP4"/>
<evidence type="ECO:0000256" key="3">
    <source>
        <dbReference type="ARBA" id="ARBA00022786"/>
    </source>
</evidence>
<dbReference type="SMART" id="SM00220">
    <property type="entry name" value="S_TKc"/>
    <property type="match status" value="1"/>
</dbReference>
<dbReference type="PANTHER" id="PTHR45647:SF100">
    <property type="entry name" value="U-BOX DOMAIN-CONTAINING PROTEIN 33"/>
    <property type="match status" value="1"/>
</dbReference>
<dbReference type="Pfam" id="PF07714">
    <property type="entry name" value="PK_Tyr_Ser-Thr"/>
    <property type="match status" value="1"/>
</dbReference>
<evidence type="ECO:0000259" key="6">
    <source>
        <dbReference type="PROSITE" id="PS50011"/>
    </source>
</evidence>
<dbReference type="InParanoid" id="A0A059BZP4"/>
<dbReference type="EC" id="2.3.2.27" evidence="2"/>
<dbReference type="InterPro" id="IPR011009">
    <property type="entry name" value="Kinase-like_dom_sf"/>
</dbReference>
<dbReference type="InterPro" id="IPR008271">
    <property type="entry name" value="Ser/Thr_kinase_AS"/>
</dbReference>
<protein>
    <recommendedName>
        <fullName evidence="2">RING-type E3 ubiquitin transferase</fullName>
        <ecNumber evidence="2">2.3.2.27</ecNumber>
    </recommendedName>
</protein>
<dbReference type="GO" id="GO:0061630">
    <property type="term" value="F:ubiquitin protein ligase activity"/>
    <property type="evidence" value="ECO:0007669"/>
    <property type="project" value="UniProtKB-EC"/>
</dbReference>
<evidence type="ECO:0000256" key="5">
    <source>
        <dbReference type="SAM" id="MobiDB-lite"/>
    </source>
</evidence>
<comment type="catalytic activity">
    <reaction evidence="1">
        <text>S-ubiquitinyl-[E2 ubiquitin-conjugating enzyme]-L-cysteine + [acceptor protein]-L-lysine = [E2 ubiquitin-conjugating enzyme]-L-cysteine + N(6)-ubiquitinyl-[acceptor protein]-L-lysine.</text>
        <dbReference type="EC" id="2.3.2.27"/>
    </reaction>
</comment>
<dbReference type="PROSITE" id="PS00108">
    <property type="entry name" value="PROTEIN_KINASE_ST"/>
    <property type="match status" value="1"/>
</dbReference>
<dbReference type="InterPro" id="IPR001245">
    <property type="entry name" value="Ser-Thr/Tyr_kinase_cat_dom"/>
</dbReference>
<name>A0A059BZP4_EUCGR</name>
<dbReference type="PROSITE" id="PS50011">
    <property type="entry name" value="PROTEIN_KINASE_DOM"/>
    <property type="match status" value="1"/>
</dbReference>
<dbReference type="InterPro" id="IPR000719">
    <property type="entry name" value="Prot_kinase_dom"/>
</dbReference>
<organism evidence="7">
    <name type="scientific">Eucalyptus grandis</name>
    <name type="common">Flooded gum</name>
    <dbReference type="NCBI Taxonomy" id="71139"/>
    <lineage>
        <taxon>Eukaryota</taxon>
        <taxon>Viridiplantae</taxon>
        <taxon>Streptophyta</taxon>
        <taxon>Embryophyta</taxon>
        <taxon>Tracheophyta</taxon>
        <taxon>Spermatophyta</taxon>
        <taxon>Magnoliopsida</taxon>
        <taxon>eudicotyledons</taxon>
        <taxon>Gunneridae</taxon>
        <taxon>Pentapetalae</taxon>
        <taxon>rosids</taxon>
        <taxon>malvids</taxon>
        <taxon>Myrtales</taxon>
        <taxon>Myrtaceae</taxon>
        <taxon>Myrtoideae</taxon>
        <taxon>Eucalypteae</taxon>
        <taxon>Eucalyptus</taxon>
    </lineage>
</organism>
<dbReference type="SUPFAM" id="SSF56112">
    <property type="entry name" value="Protein kinase-like (PK-like)"/>
    <property type="match status" value="1"/>
</dbReference>
<dbReference type="InterPro" id="IPR014729">
    <property type="entry name" value="Rossmann-like_a/b/a_fold"/>
</dbReference>
<dbReference type="EMBL" id="KK198757">
    <property type="protein sequence ID" value="KCW71597.1"/>
    <property type="molecule type" value="Genomic_DNA"/>
</dbReference>
<evidence type="ECO:0000313" key="7">
    <source>
        <dbReference type="EMBL" id="KCW71597.1"/>
    </source>
</evidence>
<dbReference type="PANTHER" id="PTHR45647">
    <property type="entry name" value="OS02G0152300 PROTEIN"/>
    <property type="match status" value="1"/>
</dbReference>
<evidence type="ECO:0000256" key="4">
    <source>
        <dbReference type="SAM" id="Coils"/>
    </source>
</evidence>
<dbReference type="Gramene" id="KCW71597">
    <property type="protein sequence ID" value="KCW71597"/>
    <property type="gene ID" value="EUGRSUZ_E00127"/>
</dbReference>
<reference evidence="7" key="1">
    <citation type="submission" date="2013-07" db="EMBL/GenBank/DDBJ databases">
        <title>The genome of Eucalyptus grandis.</title>
        <authorList>
            <person name="Schmutz J."/>
            <person name="Hayes R."/>
            <person name="Myburg A."/>
            <person name="Tuskan G."/>
            <person name="Grattapaglia D."/>
            <person name="Rokhsar D.S."/>
        </authorList>
    </citation>
    <scope>NUCLEOTIDE SEQUENCE</scope>
    <source>
        <tissue evidence="7">Leaf extractions</tissue>
    </source>
</reference>
<sequence length="700" mass="77841">MAVVDRIVTLPEFRVPAVMPSFHRVAPELVTPDFEDVIYVAAGKDVKEGKAKLVWTVHQSRGNVKICIIHVLVPSKTIPMGGLGAEIPANLANEILLREHRENERINMHKILDTYLHVCTEMGLPAEKKYIESDSVQKGIVELIRLHGIRKLVMGAAADGRCFKKMTEIKSRKAIFVRDKAHISCQIRFICNGHLIHTREARTAEAIGEVPTDATSPTSPALGAGKSVFLKSRSDTQRSGTAKLSNPFQDLMRRAFSVNADRHSARPIASPPPDSTPSDQSNLECMLETHDTPQELTTSLSHHLQLIPSVYHTGHSSFSNTPDLDENGMREVLEEGAMTHAEEEVGIIEGRRKDPRKLLEELEKVQDHLNKVVEELRSALEEKLQLELNNALQKAEEMSRRKGDSSGTMYFSEFSMTEIKEAVQNFNPALNIGEGSCGTVYRGFLRHTPVAIKIIKSHSMHRSQEFQQEVDVLSKVRHPNLITLIGACPEPCTLVYEYIPNGSLEDWLRSSNRAKQLPWQARVRIATELCSVLAFLHSWKPSIVHGDVKPGNILLDAHLMSKLSDFGICRLLSSGERSSNNTTVVHLTNPKGTLGYMDPVFLVEGKLTIKSDVYSFGIILLELLTRRPALGIANAVRKAVSAGTLETILDPSAGEWPYMLAKELAHLALRCCEMSTRNRPDLRSDVWTVLQSIGASCQKT</sequence>
<feature type="region of interest" description="Disordered" evidence="5">
    <location>
        <begin position="262"/>
        <end position="282"/>
    </location>
</feature>
<dbReference type="InterPro" id="IPR051348">
    <property type="entry name" value="U-box_ubiquitin_ligases"/>
</dbReference>
<keyword evidence="4" id="KW-0175">Coiled coil</keyword>
<evidence type="ECO:0000256" key="1">
    <source>
        <dbReference type="ARBA" id="ARBA00000900"/>
    </source>
</evidence>
<keyword evidence="3" id="KW-0833">Ubl conjugation pathway</keyword>
<accession>A0A059BZP4</accession>
<dbReference type="CDD" id="cd01989">
    <property type="entry name" value="USP_STK_Ubox_N"/>
    <property type="match status" value="1"/>
</dbReference>
<dbReference type="GO" id="GO:0004672">
    <property type="term" value="F:protein kinase activity"/>
    <property type="evidence" value="ECO:0007669"/>
    <property type="project" value="InterPro"/>
</dbReference>
<dbReference type="Gene3D" id="1.10.510.10">
    <property type="entry name" value="Transferase(Phosphotransferase) domain 1"/>
    <property type="match status" value="1"/>
</dbReference>
<proteinExistence type="predicted"/>
<dbReference type="Gene3D" id="3.40.50.620">
    <property type="entry name" value="HUPs"/>
    <property type="match status" value="1"/>
</dbReference>
<feature type="domain" description="Protein kinase" evidence="6">
    <location>
        <begin position="426"/>
        <end position="693"/>
    </location>
</feature>
<dbReference type="Gene3D" id="3.30.200.20">
    <property type="entry name" value="Phosphorylase Kinase, domain 1"/>
    <property type="match status" value="1"/>
</dbReference>
<dbReference type="GO" id="GO:0005524">
    <property type="term" value="F:ATP binding"/>
    <property type="evidence" value="ECO:0007669"/>
    <property type="project" value="InterPro"/>
</dbReference>